<evidence type="ECO:0000256" key="1">
    <source>
        <dbReference type="SAM" id="Phobius"/>
    </source>
</evidence>
<keyword evidence="3" id="KW-1185">Reference proteome</keyword>
<dbReference type="Proteomes" id="UP000331127">
    <property type="component" value="Unassembled WGS sequence"/>
</dbReference>
<organism evidence="2 3">
    <name type="scientific">Acrocarpospora macrocephala</name>
    <dbReference type="NCBI Taxonomy" id="150177"/>
    <lineage>
        <taxon>Bacteria</taxon>
        <taxon>Bacillati</taxon>
        <taxon>Actinomycetota</taxon>
        <taxon>Actinomycetes</taxon>
        <taxon>Streptosporangiales</taxon>
        <taxon>Streptosporangiaceae</taxon>
        <taxon>Acrocarpospora</taxon>
    </lineage>
</organism>
<comment type="caution">
    <text evidence="2">The sequence shown here is derived from an EMBL/GenBank/DDBJ whole genome shotgun (WGS) entry which is preliminary data.</text>
</comment>
<reference evidence="2 3" key="1">
    <citation type="submission" date="2019-10" db="EMBL/GenBank/DDBJ databases">
        <title>Whole genome shotgun sequence of Acrocarpospora macrocephala NBRC 16266.</title>
        <authorList>
            <person name="Ichikawa N."/>
            <person name="Kimura A."/>
            <person name="Kitahashi Y."/>
            <person name="Komaki H."/>
            <person name="Oguchi A."/>
        </authorList>
    </citation>
    <scope>NUCLEOTIDE SEQUENCE [LARGE SCALE GENOMIC DNA]</scope>
    <source>
        <strain evidence="2 3">NBRC 16266</strain>
    </source>
</reference>
<dbReference type="AlphaFoldDB" id="A0A5M3WZ46"/>
<gene>
    <name evidence="2" type="ORF">Amac_061980</name>
</gene>
<feature type="transmembrane region" description="Helical" evidence="1">
    <location>
        <begin position="24"/>
        <end position="41"/>
    </location>
</feature>
<evidence type="ECO:0000313" key="2">
    <source>
        <dbReference type="EMBL" id="GES12601.1"/>
    </source>
</evidence>
<keyword evidence="1" id="KW-1133">Transmembrane helix</keyword>
<accession>A0A5M3WZ46</accession>
<proteinExistence type="predicted"/>
<dbReference type="EMBL" id="BLAE01000037">
    <property type="protein sequence ID" value="GES12601.1"/>
    <property type="molecule type" value="Genomic_DNA"/>
</dbReference>
<name>A0A5M3WZ46_9ACTN</name>
<keyword evidence="1" id="KW-0472">Membrane</keyword>
<protein>
    <submittedName>
        <fullName evidence="2">Uncharacterized protein</fullName>
    </submittedName>
</protein>
<evidence type="ECO:0000313" key="3">
    <source>
        <dbReference type="Proteomes" id="UP000331127"/>
    </source>
</evidence>
<feature type="transmembrane region" description="Helical" evidence="1">
    <location>
        <begin position="53"/>
        <end position="71"/>
    </location>
</feature>
<sequence>MPAVGVGLHMLVLRTRALHPDPNLVPALILLGASVVPTAFLTSTQARSGWWRVPSPILALAAFFGGVIGVARRGAAPAKAGHLVMAIAILQNHRVTQG</sequence>
<keyword evidence="1" id="KW-0812">Transmembrane</keyword>